<proteinExistence type="predicted"/>
<name>A0A941ETW1_9ACTN</name>
<evidence type="ECO:0000313" key="1">
    <source>
        <dbReference type="EMBL" id="MBR7837550.1"/>
    </source>
</evidence>
<dbReference type="Proteomes" id="UP000675781">
    <property type="component" value="Unassembled WGS sequence"/>
</dbReference>
<keyword evidence="2" id="KW-1185">Reference proteome</keyword>
<dbReference type="EMBL" id="JAGSOG010000212">
    <property type="protein sequence ID" value="MBR7837550.1"/>
    <property type="molecule type" value="Genomic_DNA"/>
</dbReference>
<gene>
    <name evidence="1" type="ORF">KDL01_30000</name>
</gene>
<organism evidence="1 2">
    <name type="scientific">Actinospica durhamensis</name>
    <dbReference type="NCBI Taxonomy" id="1508375"/>
    <lineage>
        <taxon>Bacteria</taxon>
        <taxon>Bacillati</taxon>
        <taxon>Actinomycetota</taxon>
        <taxon>Actinomycetes</taxon>
        <taxon>Catenulisporales</taxon>
        <taxon>Actinospicaceae</taxon>
        <taxon>Actinospica</taxon>
    </lineage>
</organism>
<evidence type="ECO:0000313" key="2">
    <source>
        <dbReference type="Proteomes" id="UP000675781"/>
    </source>
</evidence>
<dbReference type="AlphaFoldDB" id="A0A941ETW1"/>
<dbReference type="RefSeq" id="WP_212532017.1">
    <property type="nucleotide sequence ID" value="NZ_JAGSOG010000212.1"/>
</dbReference>
<protein>
    <submittedName>
        <fullName evidence="1">Uncharacterized protein</fullName>
    </submittedName>
</protein>
<sequence length="52" mass="6021">MSWIRGGARIESFNATWPFATLSFNGHRVTFWLYAYAETSRALKDLGRPVDR</sequence>
<reference evidence="1" key="1">
    <citation type="submission" date="2021-04" db="EMBL/GenBank/DDBJ databases">
        <title>Genome based classification of Actinospica acidithermotolerans sp. nov., an actinobacterium isolated from an Indonesian hot spring.</title>
        <authorList>
            <person name="Kusuma A.B."/>
            <person name="Putra K.E."/>
            <person name="Nafisah S."/>
            <person name="Loh J."/>
            <person name="Nouioui I."/>
            <person name="Goodfellow M."/>
        </authorList>
    </citation>
    <scope>NUCLEOTIDE SEQUENCE</scope>
    <source>
        <strain evidence="1">CSCA 57</strain>
    </source>
</reference>
<accession>A0A941ETW1</accession>
<comment type="caution">
    <text evidence="1">The sequence shown here is derived from an EMBL/GenBank/DDBJ whole genome shotgun (WGS) entry which is preliminary data.</text>
</comment>